<keyword evidence="3" id="KW-1185">Reference proteome</keyword>
<reference evidence="2" key="1">
    <citation type="submission" date="2022-12" db="EMBL/GenBank/DDBJ databases">
        <title>Polyphasic identification of a Novel Hot-Spring Cyanobacterium Ocullathermofonsia sinensis gen nov. sp. nov. and Genomic Insights on its Adaptations to the Thermal Habitat.</title>
        <authorList>
            <person name="Daroch M."/>
            <person name="Tang J."/>
            <person name="Jiang Y."/>
        </authorList>
    </citation>
    <scope>NUCLEOTIDE SEQUENCE</scope>
    <source>
        <strain evidence="2">PKUAC-SCTA174</strain>
    </source>
</reference>
<dbReference type="RefSeq" id="WP_268612946.1">
    <property type="nucleotide sequence ID" value="NZ_CP113797.1"/>
</dbReference>
<evidence type="ECO:0000313" key="3">
    <source>
        <dbReference type="Proteomes" id="UP001163152"/>
    </source>
</evidence>
<dbReference type="Pfam" id="PF13524">
    <property type="entry name" value="Glyco_trans_1_2"/>
    <property type="match status" value="1"/>
</dbReference>
<dbReference type="InterPro" id="IPR055259">
    <property type="entry name" value="YkvP/CgeB_Glyco_trans-like"/>
</dbReference>
<name>A0A9E8ZPL7_9CYAN</name>
<dbReference type="AlphaFoldDB" id="A0A9E8ZPL7"/>
<gene>
    <name evidence="2" type="ORF">OXH18_11620</name>
</gene>
<sequence length="313" mass="36684">MKTLYTDLQKQVNQALWKLTQSSMKSASSPPNLPVSTTMQIYWPTVYQWALAQKWVGSLVKNFQQYLPVQFSNIPQPYQGIVIFQVRKDSELQSVAIDYSDSSTVNLDCAQQVRLYFKMQYLCEGYQLAHVVPGGFVPADKNLYRHLPYLRHQRDRKTFTYDVYGRFGRHLGTAIRTQAVEILSQQHQFRYEGGLKKVRYLRSLQEISRSKVCLDLPGNGSFCFRLVDYFAVGACVISYPHRTRLPSPLVDRQHIVYCREDFSDLLDLCAYYLENEVAREQICQQSRHYFDHYLDRTQLSQYYLTTIHNVLFC</sequence>
<dbReference type="EMBL" id="CP113797">
    <property type="protein sequence ID" value="WAL62606.1"/>
    <property type="molecule type" value="Genomic_DNA"/>
</dbReference>
<evidence type="ECO:0000259" key="1">
    <source>
        <dbReference type="Pfam" id="PF13524"/>
    </source>
</evidence>
<organism evidence="2 3">
    <name type="scientific">Thermocoleostomius sinensis A174</name>
    <dbReference type="NCBI Taxonomy" id="2016057"/>
    <lineage>
        <taxon>Bacteria</taxon>
        <taxon>Bacillati</taxon>
        <taxon>Cyanobacteriota</taxon>
        <taxon>Cyanophyceae</taxon>
        <taxon>Oculatellales</taxon>
        <taxon>Oculatellaceae</taxon>
        <taxon>Thermocoleostomius</taxon>
    </lineage>
</organism>
<evidence type="ECO:0000313" key="2">
    <source>
        <dbReference type="EMBL" id="WAL62606.1"/>
    </source>
</evidence>
<proteinExistence type="predicted"/>
<protein>
    <submittedName>
        <fullName evidence="2">Glycosyltransferase</fullName>
    </submittedName>
</protein>
<accession>A0A9E8ZPL7</accession>
<dbReference type="KEGG" id="tsin:OXH18_11620"/>
<dbReference type="Proteomes" id="UP001163152">
    <property type="component" value="Chromosome"/>
</dbReference>
<feature type="domain" description="Spore protein YkvP/CgeB glycosyl transferase-like" evidence="1">
    <location>
        <begin position="195"/>
        <end position="288"/>
    </location>
</feature>